<evidence type="ECO:0000313" key="1">
    <source>
        <dbReference type="EMBL" id="KGR15921.1"/>
    </source>
</evidence>
<dbReference type="Proteomes" id="UP000030161">
    <property type="component" value="Unassembled WGS sequence"/>
</dbReference>
<evidence type="ECO:0000313" key="2">
    <source>
        <dbReference type="Proteomes" id="UP000030161"/>
    </source>
</evidence>
<accession>A0AB34PW65</accession>
<protein>
    <submittedName>
        <fullName evidence="1">Uncharacterized protein</fullName>
    </submittedName>
</protein>
<comment type="caution">
    <text evidence="1">The sequence shown here is derived from an EMBL/GenBank/DDBJ whole genome shotgun (WGS) entry which is preliminary data.</text>
</comment>
<proteinExistence type="predicted"/>
<organism evidence="1 2">
    <name type="scientific">Candida albicans P78048</name>
    <dbReference type="NCBI Taxonomy" id="1094989"/>
    <lineage>
        <taxon>Eukaryota</taxon>
        <taxon>Fungi</taxon>
        <taxon>Dikarya</taxon>
        <taxon>Ascomycota</taxon>
        <taxon>Saccharomycotina</taxon>
        <taxon>Pichiomycetes</taxon>
        <taxon>Debaryomycetaceae</taxon>
        <taxon>Candida/Lodderomyces clade</taxon>
        <taxon>Candida</taxon>
    </lineage>
</organism>
<dbReference type="EMBL" id="AJIX01000010">
    <property type="protein sequence ID" value="KGR15921.1"/>
    <property type="molecule type" value="Genomic_DNA"/>
</dbReference>
<gene>
    <name evidence="1" type="ORF">MG3_01513</name>
</gene>
<name>A0AB34PW65_CANAX</name>
<dbReference type="AlphaFoldDB" id="A0AB34PW65"/>
<sequence>MRTWLVHSVYNHIVSTTETDSSIHEMMLLIVALNISVINTYTTHATNNQKIMFSFYITSSSSLARKKTKQRESYCSQYRHTTRFNKDLKAGGLISKWFYFQQ</sequence>
<reference evidence="1 2" key="1">
    <citation type="submission" date="2013-12" db="EMBL/GenBank/DDBJ databases">
        <title>The Genome Sequence of Candida albicans P78048.</title>
        <authorList>
            <consortium name="The Broad Institute Genome Sequencing Platform"/>
            <consortium name="The Broad Institute Genome Sequencing Center for Infectious Disease"/>
            <person name="Cuomo C."/>
            <person name="Bennett R."/>
            <person name="Hirakawa M."/>
            <person name="Noverr M."/>
            <person name="Mitchell A."/>
            <person name="Young S.K."/>
            <person name="Zeng Q."/>
            <person name="Gargeya S."/>
            <person name="Fitzgerald M."/>
            <person name="Abouelleil A."/>
            <person name="Alvarado L."/>
            <person name="Berlin A.M."/>
            <person name="Chapman S.B."/>
            <person name="Dewar J."/>
            <person name="Goldberg J."/>
            <person name="Griggs A."/>
            <person name="Gujja S."/>
            <person name="Hansen M."/>
            <person name="Howarth C."/>
            <person name="Imamovic A."/>
            <person name="Larimer J."/>
            <person name="McCowan C."/>
            <person name="Murphy C."/>
            <person name="Pearson M."/>
            <person name="Priest M."/>
            <person name="Roberts A."/>
            <person name="Saif S."/>
            <person name="Shea T."/>
            <person name="Sykes S."/>
            <person name="Wortman J."/>
            <person name="Nusbaum C."/>
            <person name="Birren B."/>
        </authorList>
    </citation>
    <scope>NUCLEOTIDE SEQUENCE [LARGE SCALE GENOMIC DNA]</scope>
    <source>
        <strain evidence="1 2">P78048</strain>
    </source>
</reference>